<name>J9GFX4_9ZZZZ</name>
<sequence length="63" mass="6895">MLSVLFVLAILQVVLVVVIPEIATTVASLSKNIEAFLPKLGQWIASVFPDGKQLALWINSIEF</sequence>
<evidence type="ECO:0000313" key="1">
    <source>
        <dbReference type="EMBL" id="EJX00693.1"/>
    </source>
</evidence>
<proteinExistence type="predicted"/>
<organism evidence="1">
    <name type="scientific">gut metagenome</name>
    <dbReference type="NCBI Taxonomy" id="749906"/>
    <lineage>
        <taxon>unclassified sequences</taxon>
        <taxon>metagenomes</taxon>
        <taxon>organismal metagenomes</taxon>
    </lineage>
</organism>
<gene>
    <name evidence="1" type="ORF">EVA_11201</name>
</gene>
<accession>J9GFX4</accession>
<protein>
    <submittedName>
        <fullName evidence="1">Uncharacterized protein</fullName>
    </submittedName>
</protein>
<reference evidence="1" key="1">
    <citation type="journal article" date="2012" name="PLoS ONE">
        <title>Gene sets for utilization of primary and secondary nutrition supplies in the distal gut of endangered iberian lynx.</title>
        <authorList>
            <person name="Alcaide M."/>
            <person name="Messina E."/>
            <person name="Richter M."/>
            <person name="Bargiela R."/>
            <person name="Peplies J."/>
            <person name="Huws S.A."/>
            <person name="Newbold C.J."/>
            <person name="Golyshin P.N."/>
            <person name="Simon M.A."/>
            <person name="Lopez G."/>
            <person name="Yakimov M.M."/>
            <person name="Ferrer M."/>
        </authorList>
    </citation>
    <scope>NUCLEOTIDE SEQUENCE</scope>
</reference>
<dbReference type="AlphaFoldDB" id="J9GFX4"/>
<comment type="caution">
    <text evidence="1">The sequence shown here is derived from an EMBL/GenBank/DDBJ whole genome shotgun (WGS) entry which is preliminary data.</text>
</comment>
<dbReference type="EMBL" id="AMCI01003267">
    <property type="protein sequence ID" value="EJX00693.1"/>
    <property type="molecule type" value="Genomic_DNA"/>
</dbReference>